<dbReference type="EMBL" id="BAABBN010000004">
    <property type="protein sequence ID" value="GAA3921316.1"/>
    <property type="molecule type" value="Genomic_DNA"/>
</dbReference>
<dbReference type="Pfam" id="PF14316">
    <property type="entry name" value="DUF4381"/>
    <property type="match status" value="1"/>
</dbReference>
<evidence type="ECO:0000313" key="3">
    <source>
        <dbReference type="EMBL" id="GAA3921316.1"/>
    </source>
</evidence>
<keyword evidence="2" id="KW-0732">Signal</keyword>
<dbReference type="Proteomes" id="UP001501565">
    <property type="component" value="Unassembled WGS sequence"/>
</dbReference>
<feature type="chain" id="PRO_5046296503" description="DUF4381 domain-containing protein" evidence="2">
    <location>
        <begin position="24"/>
        <end position="231"/>
    </location>
</feature>
<accession>A0ABP7MHJ0</accession>
<name>A0ABP7MHJ0_9GAMM</name>
<gene>
    <name evidence="3" type="ORF">GCM10022277_16420</name>
</gene>
<reference evidence="4" key="1">
    <citation type="journal article" date="2019" name="Int. J. Syst. Evol. Microbiol.">
        <title>The Global Catalogue of Microorganisms (GCM) 10K type strain sequencing project: providing services to taxonomists for standard genome sequencing and annotation.</title>
        <authorList>
            <consortium name="The Broad Institute Genomics Platform"/>
            <consortium name="The Broad Institute Genome Sequencing Center for Infectious Disease"/>
            <person name="Wu L."/>
            <person name="Ma J."/>
        </authorList>
    </citation>
    <scope>NUCLEOTIDE SEQUENCE [LARGE SCALE GENOMIC DNA]</scope>
    <source>
        <strain evidence="4">JCM 17551</strain>
    </source>
</reference>
<feature type="signal peptide" evidence="2">
    <location>
        <begin position="1"/>
        <end position="23"/>
    </location>
</feature>
<protein>
    <recommendedName>
        <fullName evidence="5">DUF4381 domain-containing protein</fullName>
    </recommendedName>
</protein>
<proteinExistence type="predicted"/>
<keyword evidence="1" id="KW-1133">Transmembrane helix</keyword>
<organism evidence="3 4">
    <name type="scientific">Litoribacillus peritrichatus</name>
    <dbReference type="NCBI Taxonomy" id="718191"/>
    <lineage>
        <taxon>Bacteria</taxon>
        <taxon>Pseudomonadati</taxon>
        <taxon>Pseudomonadota</taxon>
        <taxon>Gammaproteobacteria</taxon>
        <taxon>Oceanospirillales</taxon>
        <taxon>Oceanospirillaceae</taxon>
        <taxon>Litoribacillus</taxon>
    </lineage>
</organism>
<feature type="transmembrane region" description="Helical" evidence="1">
    <location>
        <begin position="96"/>
        <end position="116"/>
    </location>
</feature>
<evidence type="ECO:0000256" key="2">
    <source>
        <dbReference type="SAM" id="SignalP"/>
    </source>
</evidence>
<comment type="caution">
    <text evidence="3">The sequence shown here is derived from an EMBL/GenBank/DDBJ whole genome shotgun (WGS) entry which is preliminary data.</text>
</comment>
<evidence type="ECO:0000313" key="4">
    <source>
        <dbReference type="Proteomes" id="UP001501565"/>
    </source>
</evidence>
<evidence type="ECO:0000256" key="1">
    <source>
        <dbReference type="SAM" id="Phobius"/>
    </source>
</evidence>
<keyword evidence="1" id="KW-0472">Membrane</keyword>
<evidence type="ECO:0008006" key="5">
    <source>
        <dbReference type="Google" id="ProtNLM"/>
    </source>
</evidence>
<keyword evidence="4" id="KW-1185">Reference proteome</keyword>
<sequence length="231" mass="26073">MKICNYVKYVFIFGMLWPIALQANSLPTDETTAQLPNTFQQVNPQQRAAPLQNTLPAPQFQQGTPSQQANPLKDLGTPFQLEPISPNGPFVWPPAYGWWGVGVASILAIVSLAFWFRNYLKRKKIRTRYYNAFSSVMILNSNATEEEQTQYIHQLNKALKAIALDKFGHETVATLNGKAWLEFLDQTGNCNHFTKGSGQVFGQSLYQAQIKDLPDCEHLMSVCQGWVKEIC</sequence>
<dbReference type="InterPro" id="IPR025489">
    <property type="entry name" value="DUF4381"/>
</dbReference>
<keyword evidence="1" id="KW-0812">Transmembrane</keyword>